<comment type="similarity">
    <text evidence="3 10">Belongs to the inositol monophosphatase superfamily.</text>
</comment>
<dbReference type="GO" id="GO:0046872">
    <property type="term" value="F:metal ion binding"/>
    <property type="evidence" value="ECO:0007669"/>
    <property type="project" value="UniProtKB-KW"/>
</dbReference>
<keyword evidence="7 10" id="KW-0378">Hydrolase</keyword>
<dbReference type="PANTHER" id="PTHR20854:SF4">
    <property type="entry name" value="INOSITOL-1-MONOPHOSPHATASE-RELATED"/>
    <property type="match status" value="1"/>
</dbReference>
<dbReference type="Gene3D" id="3.40.190.80">
    <property type="match status" value="1"/>
</dbReference>
<dbReference type="FunFam" id="3.30.540.10:FF:000003">
    <property type="entry name" value="Inositol-1-monophosphatase"/>
    <property type="match status" value="1"/>
</dbReference>
<evidence type="ECO:0000256" key="3">
    <source>
        <dbReference type="ARBA" id="ARBA00009759"/>
    </source>
</evidence>
<dbReference type="OrthoDB" id="9785695at2"/>
<name>A0A1H0LRU6_9HYPH</name>
<sequence length="271" mass="28785">MPDTIEPTRTAVADRQSLAETIAREGGRVALSYFRDRSRLTIDQKMNGQDVVSIADKEVETLLRERIAARFPTDGLLGEEYGLQEGTSGFRWVMDPIDGTSPFVFGIPAWCVSIAVMEGDRIVAGVIYAPTTDELYSARRGGGATLNGQPIRVSDTATLQTGVLGLGANHRVPSRVVSDVVGRLLDEGGMFIRNGSGALMLAYVAAGRLAAYWEPHMNAWDCFAGFVLVEEAGGWIVDPAGWSGLMAGGPVIAGSPGTKADLLRIVAADAA</sequence>
<dbReference type="RefSeq" id="WP_090676356.1">
    <property type="nucleotide sequence ID" value="NZ_FNIT01000011.1"/>
</dbReference>
<dbReference type="EC" id="3.1.3.25" evidence="4 10"/>
<dbReference type="GO" id="GO:0007165">
    <property type="term" value="P:signal transduction"/>
    <property type="evidence" value="ECO:0007669"/>
    <property type="project" value="TreeGrafter"/>
</dbReference>
<organism evidence="11 12">
    <name type="scientific">Aureimonas jatrophae</name>
    <dbReference type="NCBI Taxonomy" id="1166073"/>
    <lineage>
        <taxon>Bacteria</taxon>
        <taxon>Pseudomonadati</taxon>
        <taxon>Pseudomonadota</taxon>
        <taxon>Alphaproteobacteria</taxon>
        <taxon>Hyphomicrobiales</taxon>
        <taxon>Aurantimonadaceae</taxon>
        <taxon>Aureimonas</taxon>
    </lineage>
</organism>
<dbReference type="GO" id="GO:0006020">
    <property type="term" value="P:inositol metabolic process"/>
    <property type="evidence" value="ECO:0007669"/>
    <property type="project" value="TreeGrafter"/>
</dbReference>
<dbReference type="PANTHER" id="PTHR20854">
    <property type="entry name" value="INOSITOL MONOPHOSPHATASE"/>
    <property type="match status" value="1"/>
</dbReference>
<proteinExistence type="inferred from homology"/>
<dbReference type="InterPro" id="IPR033942">
    <property type="entry name" value="IMPase"/>
</dbReference>
<feature type="binding site" evidence="9">
    <location>
        <position position="221"/>
    </location>
    <ligand>
        <name>Mg(2+)</name>
        <dbReference type="ChEBI" id="CHEBI:18420"/>
        <label>1</label>
        <note>catalytic</note>
    </ligand>
</feature>
<comment type="catalytic activity">
    <reaction evidence="1 10">
        <text>a myo-inositol phosphate + H2O = myo-inositol + phosphate</text>
        <dbReference type="Rhea" id="RHEA:24056"/>
        <dbReference type="ChEBI" id="CHEBI:15377"/>
        <dbReference type="ChEBI" id="CHEBI:17268"/>
        <dbReference type="ChEBI" id="CHEBI:43474"/>
        <dbReference type="ChEBI" id="CHEBI:84139"/>
        <dbReference type="EC" id="3.1.3.25"/>
    </reaction>
</comment>
<dbReference type="CDD" id="cd01639">
    <property type="entry name" value="IMPase"/>
    <property type="match status" value="1"/>
</dbReference>
<dbReference type="EMBL" id="FNIT01000011">
    <property type="protein sequence ID" value="SDO70979.1"/>
    <property type="molecule type" value="Genomic_DNA"/>
</dbReference>
<evidence type="ECO:0000256" key="5">
    <source>
        <dbReference type="ARBA" id="ARBA00019784"/>
    </source>
</evidence>
<feature type="binding site" evidence="9">
    <location>
        <position position="98"/>
    </location>
    <ligand>
        <name>Mg(2+)</name>
        <dbReference type="ChEBI" id="CHEBI:18420"/>
        <label>1</label>
        <note>catalytic</note>
    </ligand>
</feature>
<evidence type="ECO:0000256" key="4">
    <source>
        <dbReference type="ARBA" id="ARBA00013106"/>
    </source>
</evidence>
<feature type="binding site" evidence="9">
    <location>
        <position position="79"/>
    </location>
    <ligand>
        <name>Mg(2+)</name>
        <dbReference type="ChEBI" id="CHEBI:18420"/>
        <label>1</label>
        <note>catalytic</note>
    </ligand>
</feature>
<keyword evidence="6 9" id="KW-0479">Metal-binding</keyword>
<keyword evidence="8 9" id="KW-0460">Magnesium</keyword>
<dbReference type="SUPFAM" id="SSF56655">
    <property type="entry name" value="Carbohydrate phosphatase"/>
    <property type="match status" value="1"/>
</dbReference>
<accession>A0A1H0LRU6</accession>
<dbReference type="AlphaFoldDB" id="A0A1H0LRU6"/>
<evidence type="ECO:0000256" key="9">
    <source>
        <dbReference type="PIRSR" id="PIRSR600760-2"/>
    </source>
</evidence>
<dbReference type="GO" id="GO:0008934">
    <property type="term" value="F:inositol monophosphate 1-phosphatase activity"/>
    <property type="evidence" value="ECO:0007669"/>
    <property type="project" value="InterPro"/>
</dbReference>
<dbReference type="STRING" id="1166073.SAMN05192530_11127"/>
<evidence type="ECO:0000256" key="1">
    <source>
        <dbReference type="ARBA" id="ARBA00001033"/>
    </source>
</evidence>
<dbReference type="PRINTS" id="PR00377">
    <property type="entry name" value="IMPHPHTASES"/>
</dbReference>
<evidence type="ECO:0000313" key="12">
    <source>
        <dbReference type="Proteomes" id="UP000198793"/>
    </source>
</evidence>
<evidence type="ECO:0000256" key="6">
    <source>
        <dbReference type="ARBA" id="ARBA00022723"/>
    </source>
</evidence>
<feature type="binding site" evidence="9">
    <location>
        <position position="95"/>
    </location>
    <ligand>
        <name>Mg(2+)</name>
        <dbReference type="ChEBI" id="CHEBI:18420"/>
        <label>1</label>
        <note>catalytic</note>
    </ligand>
</feature>
<dbReference type="Pfam" id="PF00459">
    <property type="entry name" value="Inositol_P"/>
    <property type="match status" value="1"/>
</dbReference>
<evidence type="ECO:0000313" key="11">
    <source>
        <dbReference type="EMBL" id="SDO70979.1"/>
    </source>
</evidence>
<evidence type="ECO:0000256" key="8">
    <source>
        <dbReference type="ARBA" id="ARBA00022842"/>
    </source>
</evidence>
<protein>
    <recommendedName>
        <fullName evidence="5 10">Inositol-1-monophosphatase</fullName>
        <ecNumber evidence="4 10">3.1.3.25</ecNumber>
    </recommendedName>
</protein>
<dbReference type="InterPro" id="IPR000760">
    <property type="entry name" value="Inositol_monophosphatase-like"/>
</dbReference>
<evidence type="ECO:0000256" key="10">
    <source>
        <dbReference type="RuleBase" id="RU364068"/>
    </source>
</evidence>
<gene>
    <name evidence="11" type="ORF">SAMN05192530_11127</name>
</gene>
<evidence type="ECO:0000256" key="7">
    <source>
        <dbReference type="ARBA" id="ARBA00022801"/>
    </source>
</evidence>
<reference evidence="11 12" key="1">
    <citation type="submission" date="2016-10" db="EMBL/GenBank/DDBJ databases">
        <authorList>
            <person name="de Groot N.N."/>
        </authorList>
    </citation>
    <scope>NUCLEOTIDE SEQUENCE [LARGE SCALE GENOMIC DNA]</scope>
    <source>
        <strain evidence="12">L7-484,KACC 16230,DSM 25025</strain>
    </source>
</reference>
<evidence type="ECO:0000256" key="2">
    <source>
        <dbReference type="ARBA" id="ARBA00001946"/>
    </source>
</evidence>
<dbReference type="Gene3D" id="3.30.540.10">
    <property type="entry name" value="Fructose-1,6-Bisphosphatase, subunit A, domain 1"/>
    <property type="match status" value="1"/>
</dbReference>
<keyword evidence="12" id="KW-1185">Reference proteome</keyword>
<comment type="cofactor">
    <cofactor evidence="2 9 10">
        <name>Mg(2+)</name>
        <dbReference type="ChEBI" id="CHEBI:18420"/>
    </cofactor>
</comment>
<dbReference type="Proteomes" id="UP000198793">
    <property type="component" value="Unassembled WGS sequence"/>
</dbReference>
<feature type="binding site" evidence="9">
    <location>
        <position position="97"/>
    </location>
    <ligand>
        <name>Mg(2+)</name>
        <dbReference type="ChEBI" id="CHEBI:18420"/>
        <label>1</label>
        <note>catalytic</note>
    </ligand>
</feature>